<dbReference type="InterPro" id="IPR011009">
    <property type="entry name" value="Kinase-like_dom_sf"/>
</dbReference>
<feature type="domain" description="Fungal-type protein kinase" evidence="2">
    <location>
        <begin position="203"/>
        <end position="535"/>
    </location>
</feature>
<dbReference type="Proteomes" id="UP000823399">
    <property type="component" value="Unassembled WGS sequence"/>
</dbReference>
<feature type="region of interest" description="Disordered" evidence="1">
    <location>
        <begin position="1"/>
        <end position="34"/>
    </location>
</feature>
<protein>
    <recommendedName>
        <fullName evidence="2">Fungal-type protein kinase domain-containing protein</fullName>
    </recommendedName>
</protein>
<dbReference type="OrthoDB" id="2739948at2759"/>
<gene>
    <name evidence="3" type="ORF">F5147DRAFT_652727</name>
</gene>
<dbReference type="AlphaFoldDB" id="A0A9P7F8Z9"/>
<name>A0A9P7F8Z9_9AGAM</name>
<evidence type="ECO:0000313" key="3">
    <source>
        <dbReference type="EMBL" id="KAG2108739.1"/>
    </source>
</evidence>
<dbReference type="PANTHER" id="PTHR38248">
    <property type="entry name" value="FUNK1 6"/>
    <property type="match status" value="1"/>
</dbReference>
<dbReference type="EMBL" id="JABBWM010000026">
    <property type="protein sequence ID" value="KAG2108739.1"/>
    <property type="molecule type" value="Genomic_DNA"/>
</dbReference>
<dbReference type="Pfam" id="PF17667">
    <property type="entry name" value="Pkinase_fungal"/>
    <property type="match status" value="1"/>
</dbReference>
<dbReference type="SUPFAM" id="SSF56112">
    <property type="entry name" value="Protein kinase-like (PK-like)"/>
    <property type="match status" value="1"/>
</dbReference>
<dbReference type="Gene3D" id="1.10.510.10">
    <property type="entry name" value="Transferase(Phosphotransferase) domain 1"/>
    <property type="match status" value="1"/>
</dbReference>
<accession>A0A9P7F8Z9</accession>
<evidence type="ECO:0000313" key="4">
    <source>
        <dbReference type="Proteomes" id="UP000823399"/>
    </source>
</evidence>
<evidence type="ECO:0000259" key="2">
    <source>
        <dbReference type="Pfam" id="PF17667"/>
    </source>
</evidence>
<proteinExistence type="predicted"/>
<dbReference type="GeneID" id="64695923"/>
<sequence length="676" mass="76131">MTLIPTLLLPADSSPAEPSTPQSPHQTLPAPPTIQESKLLDTPVKRGCSMMLTHTTNTRYRILTINAMGKEMQGFLVGPMDAKDFLQKFLPVTKIPDNTFTSGAFDSTIFAREEAQAYEPFINTMNTFASGLSFVDSHLYPDMNNCKKFPFQVKLDVCVYSDGTLAGCNMATAEVVVEFKWSRTHDTFRECDNRTSFISQTEKGIDTLGQITSYTAAQLTAQYRTHTFSVLIIQDQARIIRWDSEGAVVTSPIHYNTEPHLVDFFYRYSKASPELHGVDTSVMPASDEESDRARQRLNLDAKTRMLKVQVPAEDSSLVALIIPAPVAMGLLPVGRGTRTCPAYDPNKDRIVMFKDSWQVLLPHILPEGETYKQLKEANVVNVATCIACHNVPSIPQQLLQSVKFSSADWACPHDTLTPHSHYRLVLDVVGEALTNFPRSHRLVEAVRDALLAHKDAYEKAGILHRDLSIGNIVMFRGKGILIDWDLAKSVSTKGPRQSTRTGTWQFMSAYLVQNQNAPHVIKDDLESSLYVVLWAVLKYSRTHMTDAQRTLLFKEIFETEEVEKTGSSTKQHFLIGRTDLARSPVFIDCKPLDDLIVTLAELFSHQYSVVSLASWKAYELYQQKDVRSLSPDIELLMKLNPAYTKMEDLYEFGNTDILTSSNYPDRKETQAQFNYQ</sequence>
<dbReference type="InterPro" id="IPR040976">
    <property type="entry name" value="Pkinase_fungal"/>
</dbReference>
<feature type="compositionally biased region" description="Polar residues" evidence="1">
    <location>
        <begin position="16"/>
        <end position="26"/>
    </location>
</feature>
<keyword evidence="4" id="KW-1185">Reference proteome</keyword>
<comment type="caution">
    <text evidence="3">The sequence shown here is derived from an EMBL/GenBank/DDBJ whole genome shotgun (WGS) entry which is preliminary data.</text>
</comment>
<organism evidence="3 4">
    <name type="scientific">Suillus discolor</name>
    <dbReference type="NCBI Taxonomy" id="1912936"/>
    <lineage>
        <taxon>Eukaryota</taxon>
        <taxon>Fungi</taxon>
        <taxon>Dikarya</taxon>
        <taxon>Basidiomycota</taxon>
        <taxon>Agaricomycotina</taxon>
        <taxon>Agaricomycetes</taxon>
        <taxon>Agaricomycetidae</taxon>
        <taxon>Boletales</taxon>
        <taxon>Suillineae</taxon>
        <taxon>Suillaceae</taxon>
        <taxon>Suillus</taxon>
    </lineage>
</organism>
<dbReference type="RefSeq" id="XP_041293109.1">
    <property type="nucleotide sequence ID" value="XM_041433664.1"/>
</dbReference>
<evidence type="ECO:0000256" key="1">
    <source>
        <dbReference type="SAM" id="MobiDB-lite"/>
    </source>
</evidence>
<dbReference type="PANTHER" id="PTHR38248:SF2">
    <property type="entry name" value="FUNK1 11"/>
    <property type="match status" value="1"/>
</dbReference>
<reference evidence="3" key="1">
    <citation type="journal article" date="2020" name="New Phytol.">
        <title>Comparative genomics reveals dynamic genome evolution in host specialist ectomycorrhizal fungi.</title>
        <authorList>
            <person name="Lofgren L.A."/>
            <person name="Nguyen N.H."/>
            <person name="Vilgalys R."/>
            <person name="Ruytinx J."/>
            <person name="Liao H.L."/>
            <person name="Branco S."/>
            <person name="Kuo A."/>
            <person name="LaButti K."/>
            <person name="Lipzen A."/>
            <person name="Andreopoulos W."/>
            <person name="Pangilinan J."/>
            <person name="Riley R."/>
            <person name="Hundley H."/>
            <person name="Na H."/>
            <person name="Barry K."/>
            <person name="Grigoriev I.V."/>
            <person name="Stajich J.E."/>
            <person name="Kennedy P.G."/>
        </authorList>
    </citation>
    <scope>NUCLEOTIDE SEQUENCE</scope>
    <source>
        <strain evidence="3">FC423</strain>
    </source>
</reference>